<organism evidence="1 2">
    <name type="scientific">Anas platyrhynchos</name>
    <name type="common">Mallard</name>
    <name type="synonym">Anas boschas</name>
    <dbReference type="NCBI Taxonomy" id="8839"/>
    <lineage>
        <taxon>Eukaryota</taxon>
        <taxon>Metazoa</taxon>
        <taxon>Chordata</taxon>
        <taxon>Craniata</taxon>
        <taxon>Vertebrata</taxon>
        <taxon>Euteleostomi</taxon>
        <taxon>Archelosauria</taxon>
        <taxon>Archosauria</taxon>
        <taxon>Dinosauria</taxon>
        <taxon>Saurischia</taxon>
        <taxon>Theropoda</taxon>
        <taxon>Coelurosauria</taxon>
        <taxon>Aves</taxon>
        <taxon>Neognathae</taxon>
        <taxon>Galloanserae</taxon>
        <taxon>Anseriformes</taxon>
        <taxon>Anatidae</taxon>
        <taxon>Anatinae</taxon>
        <taxon>Anas</taxon>
    </lineage>
</organism>
<reference evidence="2" key="1">
    <citation type="journal article" date="2013" name="Nat. Genet.">
        <title>The duck genome and transcriptome provide insight into an avian influenza virus reservoir species.</title>
        <authorList>
            <person name="Huang Y."/>
            <person name="Li Y."/>
            <person name="Burt D.W."/>
            <person name="Chen H."/>
            <person name="Zhang Y."/>
            <person name="Qian W."/>
            <person name="Kim H."/>
            <person name="Gan S."/>
            <person name="Zhao Y."/>
            <person name="Li J."/>
            <person name="Yi K."/>
            <person name="Feng H."/>
            <person name="Zhu P."/>
            <person name="Li B."/>
            <person name="Liu Q."/>
            <person name="Fairley S."/>
            <person name="Magor K.E."/>
            <person name="Du Z."/>
            <person name="Hu X."/>
            <person name="Goodman L."/>
            <person name="Tafer H."/>
            <person name="Vignal A."/>
            <person name="Lee T."/>
            <person name="Kim K.W."/>
            <person name="Sheng Z."/>
            <person name="An Y."/>
            <person name="Searle S."/>
            <person name="Herrero J."/>
            <person name="Groenen M.A."/>
            <person name="Crooijmans R.P."/>
            <person name="Faraut T."/>
            <person name="Cai Q."/>
            <person name="Webster R.G."/>
            <person name="Aldridge J.R."/>
            <person name="Warren W.C."/>
            <person name="Bartschat S."/>
            <person name="Kehr S."/>
            <person name="Marz M."/>
            <person name="Stadler P.F."/>
            <person name="Smith J."/>
            <person name="Kraus R.H."/>
            <person name="Zhao Y."/>
            <person name="Ren L."/>
            <person name="Fei J."/>
            <person name="Morisson M."/>
            <person name="Kaiser P."/>
            <person name="Griffin D.K."/>
            <person name="Rao M."/>
            <person name="Pitel F."/>
            <person name="Wang J."/>
            <person name="Li N."/>
        </authorList>
    </citation>
    <scope>NUCLEOTIDE SEQUENCE [LARGE SCALE GENOMIC DNA]</scope>
</reference>
<dbReference type="Proteomes" id="UP000296049">
    <property type="component" value="Unassembled WGS sequence"/>
</dbReference>
<evidence type="ECO:0000313" key="2">
    <source>
        <dbReference type="Proteomes" id="UP000296049"/>
    </source>
</evidence>
<dbReference type="AlphaFoldDB" id="R0LEX4"/>
<keyword evidence="2" id="KW-1185">Reference proteome</keyword>
<accession>R0LEX4</accession>
<dbReference type="EMBL" id="KB743235">
    <property type="protein sequence ID" value="EOB00100.1"/>
    <property type="molecule type" value="Genomic_DNA"/>
</dbReference>
<name>R0LEX4_ANAPL</name>
<gene>
    <name evidence="1" type="ORF">Anapl_06191</name>
</gene>
<sequence>MASAKPDHNSAECVGANVLGTTVLRHRSKAPGKHNSFIFQMSVASQLLGTFPPNAGLLDRHNQADFGCQPCSQVTCANFSWDVELQAVPSRYHVDSSNHLTKIRQCLCKWGLDEAPNLQSDDTLMLVSMSCEGPLEISVYSFQAFSFLFNSEVLCLNHCPDTGDGECSIASHTNQHQQYAEDWTQ</sequence>
<protein>
    <submittedName>
        <fullName evidence="1">Uncharacterized protein</fullName>
    </submittedName>
</protein>
<evidence type="ECO:0000313" key="1">
    <source>
        <dbReference type="EMBL" id="EOB00100.1"/>
    </source>
</evidence>
<proteinExistence type="predicted"/>